<evidence type="ECO:0000256" key="4">
    <source>
        <dbReference type="ARBA" id="ARBA00023284"/>
    </source>
</evidence>
<dbReference type="PANTHER" id="PTHR45663">
    <property type="entry name" value="GEO12009P1"/>
    <property type="match status" value="1"/>
</dbReference>
<dbReference type="Pfam" id="PF00581">
    <property type="entry name" value="Rhodanese"/>
    <property type="match status" value="1"/>
</dbReference>
<dbReference type="Gene3D" id="3.40.30.10">
    <property type="entry name" value="Glutaredoxin"/>
    <property type="match status" value="1"/>
</dbReference>
<dbReference type="InterPro" id="IPR036873">
    <property type="entry name" value="Rhodanese-like_dom_sf"/>
</dbReference>
<evidence type="ECO:0000256" key="2">
    <source>
        <dbReference type="ARBA" id="ARBA00022982"/>
    </source>
</evidence>
<comment type="caution">
    <text evidence="7">The sequence shown here is derived from an EMBL/GenBank/DDBJ whole genome shotgun (WGS) entry which is preliminary data.</text>
</comment>
<dbReference type="EMBL" id="JAOZEV010000002">
    <property type="protein sequence ID" value="MCV9931157.1"/>
    <property type="molecule type" value="Genomic_DNA"/>
</dbReference>
<organism evidence="7 8">
    <name type="scientific">Flavobacterium frigoritolerans</name>
    <dbReference type="NCBI Taxonomy" id="2987686"/>
    <lineage>
        <taxon>Bacteria</taxon>
        <taxon>Pseudomonadati</taxon>
        <taxon>Bacteroidota</taxon>
        <taxon>Flavobacteriia</taxon>
        <taxon>Flavobacteriales</taxon>
        <taxon>Flavobacteriaceae</taxon>
        <taxon>Flavobacterium</taxon>
    </lineage>
</organism>
<evidence type="ECO:0000256" key="3">
    <source>
        <dbReference type="ARBA" id="ARBA00023157"/>
    </source>
</evidence>
<gene>
    <name evidence="7" type="ORF">OIU80_02585</name>
</gene>
<dbReference type="CDD" id="cd02947">
    <property type="entry name" value="TRX_family"/>
    <property type="match status" value="1"/>
</dbReference>
<dbReference type="PROSITE" id="PS51352">
    <property type="entry name" value="THIOREDOXIN_2"/>
    <property type="match status" value="1"/>
</dbReference>
<evidence type="ECO:0000259" key="5">
    <source>
        <dbReference type="PROSITE" id="PS50206"/>
    </source>
</evidence>
<evidence type="ECO:0000313" key="8">
    <source>
        <dbReference type="Proteomes" id="UP001151133"/>
    </source>
</evidence>
<dbReference type="InterPro" id="IPR001763">
    <property type="entry name" value="Rhodanese-like_dom"/>
</dbReference>
<dbReference type="AlphaFoldDB" id="A0A9X2ZM59"/>
<keyword evidence="8" id="KW-1185">Reference proteome</keyword>
<keyword evidence="1" id="KW-0813">Transport</keyword>
<dbReference type="PROSITE" id="PS00194">
    <property type="entry name" value="THIOREDOXIN_1"/>
    <property type="match status" value="1"/>
</dbReference>
<dbReference type="Pfam" id="PF00085">
    <property type="entry name" value="Thioredoxin"/>
    <property type="match status" value="1"/>
</dbReference>
<dbReference type="SUPFAM" id="SSF52821">
    <property type="entry name" value="Rhodanese/Cell cycle control phosphatase"/>
    <property type="match status" value="1"/>
</dbReference>
<dbReference type="SUPFAM" id="SSF52833">
    <property type="entry name" value="Thioredoxin-like"/>
    <property type="match status" value="1"/>
</dbReference>
<feature type="domain" description="Rhodanese" evidence="5">
    <location>
        <begin position="40"/>
        <end position="130"/>
    </location>
</feature>
<dbReference type="InterPro" id="IPR017937">
    <property type="entry name" value="Thioredoxin_CS"/>
</dbReference>
<protein>
    <submittedName>
        <fullName evidence="7">Thioredoxin domain-containing protein</fullName>
    </submittedName>
</protein>
<reference evidence="7" key="1">
    <citation type="submission" date="2022-10" db="EMBL/GenBank/DDBJ databases">
        <title>Two novel species of Flavobacterium.</title>
        <authorList>
            <person name="Liu Q."/>
            <person name="Xin Y.-H."/>
        </authorList>
    </citation>
    <scope>NUCLEOTIDE SEQUENCE</scope>
    <source>
        <strain evidence="7">LS1R47</strain>
    </source>
</reference>
<dbReference type="PROSITE" id="PS50206">
    <property type="entry name" value="RHODANESE_3"/>
    <property type="match status" value="1"/>
</dbReference>
<proteinExistence type="predicted"/>
<evidence type="ECO:0000256" key="1">
    <source>
        <dbReference type="ARBA" id="ARBA00022448"/>
    </source>
</evidence>
<dbReference type="GO" id="GO:0015035">
    <property type="term" value="F:protein-disulfide reductase activity"/>
    <property type="evidence" value="ECO:0007669"/>
    <property type="project" value="TreeGrafter"/>
</dbReference>
<keyword evidence="2" id="KW-0249">Electron transport</keyword>
<dbReference type="Proteomes" id="UP001151133">
    <property type="component" value="Unassembled WGS sequence"/>
</dbReference>
<name>A0A9X2ZM59_9FLAO</name>
<sequence length="233" mass="26367">MKFPQTLLILIAFVLASCNGQSSKNIEVIEPTAFSEKLSTTQNPQILDVRTPEEFASEHIDNAVNVNWNDKDFATKAATFDKSKPVFVYCLSGGRSKKASQKLQELGFTNIYELDGGIMKWNAEGHSKSDPNAKTIGMTSQDYAALLNTDKKVLIDFYAEWCGPCKQMTPYLTKMQKELADKVVIIRIDVDQNKTLVKEMKIDQLPTLLLYENKEVKWKNTGFISETDLRKQL</sequence>
<dbReference type="InterPro" id="IPR013766">
    <property type="entry name" value="Thioredoxin_domain"/>
</dbReference>
<dbReference type="PANTHER" id="PTHR45663:SF11">
    <property type="entry name" value="GEO12009P1"/>
    <property type="match status" value="1"/>
</dbReference>
<accession>A0A9X2ZM59</accession>
<evidence type="ECO:0000259" key="6">
    <source>
        <dbReference type="PROSITE" id="PS51352"/>
    </source>
</evidence>
<keyword evidence="4" id="KW-0676">Redox-active center</keyword>
<feature type="domain" description="Thioredoxin" evidence="6">
    <location>
        <begin position="97"/>
        <end position="233"/>
    </location>
</feature>
<dbReference type="RefSeq" id="WP_264285534.1">
    <property type="nucleotide sequence ID" value="NZ_JAOZEV010000002.1"/>
</dbReference>
<dbReference type="PROSITE" id="PS51257">
    <property type="entry name" value="PROKAR_LIPOPROTEIN"/>
    <property type="match status" value="1"/>
</dbReference>
<dbReference type="CDD" id="cd00158">
    <property type="entry name" value="RHOD"/>
    <property type="match status" value="1"/>
</dbReference>
<evidence type="ECO:0000313" key="7">
    <source>
        <dbReference type="EMBL" id="MCV9931157.1"/>
    </source>
</evidence>
<dbReference type="InterPro" id="IPR036249">
    <property type="entry name" value="Thioredoxin-like_sf"/>
</dbReference>
<dbReference type="Gene3D" id="3.40.250.10">
    <property type="entry name" value="Rhodanese-like domain"/>
    <property type="match status" value="1"/>
</dbReference>
<keyword evidence="3" id="KW-1015">Disulfide bond</keyword>
<dbReference type="GO" id="GO:0045454">
    <property type="term" value="P:cell redox homeostasis"/>
    <property type="evidence" value="ECO:0007669"/>
    <property type="project" value="TreeGrafter"/>
</dbReference>
<dbReference type="PRINTS" id="PR00421">
    <property type="entry name" value="THIOREDOXIN"/>
</dbReference>
<dbReference type="SMART" id="SM00450">
    <property type="entry name" value="RHOD"/>
    <property type="match status" value="1"/>
</dbReference>
<dbReference type="GO" id="GO:0005829">
    <property type="term" value="C:cytosol"/>
    <property type="evidence" value="ECO:0007669"/>
    <property type="project" value="TreeGrafter"/>
</dbReference>